<sequence length="549" mass="61956">MGPTKRKAVSQAVDGAASDVPKPGSKKLKMVRGQDTETSEVDGTINTAQSPDGEYVDPTDLFWNDPADDSENEYRPDDDSEVESDGETQEAVHDELDLAPAPKRGRSKKGSTNAKLDAKAAREKLIAEQLEFVIHARDNNMPDPYGTNSTTTGKLHYPEVAKLYNERFGLKVGAAAMEKRYRTRIDKYCEVHPSYPRNIKYAKKDPAAKRAPKDIAAARQPQPDANNAREVREVKKQPPKKPRRKVYQPPEELREAADLIRYVEDQWNDRDAEHPEWLHILVEDGHRRQLGNVLVRSNDLLKTSDWYAKEREHTRVQRVTIRGLPRLAIERYVQCVSSEGTLALPEFDFALAQFRKMGGRIEHRPACFRISWDIDGLIDLYSVATLLKDDIVRNLVMDRWRSEFLSGGELKIDPSHLNNLFATTEAGDPAQSFWAVSIHSLGLAEEICSGTGWNDRLVAKLNFLNENGSLGNPFVRWDDDAFCRGFHRHVGNHGCHRNESIEEAVSDFQAISRRLLIAQGNMPDELLATVDDFASKLKAQYECLKAGSD</sequence>
<feature type="compositionally biased region" description="Basic and acidic residues" evidence="1">
    <location>
        <begin position="227"/>
        <end position="236"/>
    </location>
</feature>
<reference evidence="2" key="1">
    <citation type="journal article" date="2020" name="Stud. Mycol.">
        <title>101 Dothideomycetes genomes: a test case for predicting lifestyles and emergence of pathogens.</title>
        <authorList>
            <person name="Haridas S."/>
            <person name="Albert R."/>
            <person name="Binder M."/>
            <person name="Bloem J."/>
            <person name="Labutti K."/>
            <person name="Salamov A."/>
            <person name="Andreopoulos B."/>
            <person name="Baker S."/>
            <person name="Barry K."/>
            <person name="Bills G."/>
            <person name="Bluhm B."/>
            <person name="Cannon C."/>
            <person name="Castanera R."/>
            <person name="Culley D."/>
            <person name="Daum C."/>
            <person name="Ezra D."/>
            <person name="Gonzalez J."/>
            <person name="Henrissat B."/>
            <person name="Kuo A."/>
            <person name="Liang C."/>
            <person name="Lipzen A."/>
            <person name="Lutzoni F."/>
            <person name="Magnuson J."/>
            <person name="Mondo S."/>
            <person name="Nolan M."/>
            <person name="Ohm R."/>
            <person name="Pangilinan J."/>
            <person name="Park H.-J."/>
            <person name="Ramirez L."/>
            <person name="Alfaro M."/>
            <person name="Sun H."/>
            <person name="Tritt A."/>
            <person name="Yoshinaga Y."/>
            <person name="Zwiers L.-H."/>
            <person name="Turgeon B."/>
            <person name="Goodwin S."/>
            <person name="Spatafora J."/>
            <person name="Crous P."/>
            <person name="Grigoriev I."/>
        </authorList>
    </citation>
    <scope>NUCLEOTIDE SEQUENCE</scope>
    <source>
        <strain evidence="2">CBS 122368</strain>
    </source>
</reference>
<protein>
    <submittedName>
        <fullName evidence="2">Uncharacterized protein</fullName>
    </submittedName>
</protein>
<evidence type="ECO:0000313" key="3">
    <source>
        <dbReference type="Proteomes" id="UP000800094"/>
    </source>
</evidence>
<feature type="region of interest" description="Disordered" evidence="1">
    <location>
        <begin position="203"/>
        <end position="250"/>
    </location>
</feature>
<feature type="compositionally biased region" description="Basic and acidic residues" evidence="1">
    <location>
        <begin position="203"/>
        <end position="213"/>
    </location>
</feature>
<evidence type="ECO:0000313" key="2">
    <source>
        <dbReference type="EMBL" id="KAF2247310.1"/>
    </source>
</evidence>
<accession>A0A6A6ICN5</accession>
<name>A0A6A6ICN5_9PLEO</name>
<organism evidence="2 3">
    <name type="scientific">Trematosphaeria pertusa</name>
    <dbReference type="NCBI Taxonomy" id="390896"/>
    <lineage>
        <taxon>Eukaryota</taxon>
        <taxon>Fungi</taxon>
        <taxon>Dikarya</taxon>
        <taxon>Ascomycota</taxon>
        <taxon>Pezizomycotina</taxon>
        <taxon>Dothideomycetes</taxon>
        <taxon>Pleosporomycetidae</taxon>
        <taxon>Pleosporales</taxon>
        <taxon>Massarineae</taxon>
        <taxon>Trematosphaeriaceae</taxon>
        <taxon>Trematosphaeria</taxon>
    </lineage>
</organism>
<feature type="region of interest" description="Disordered" evidence="1">
    <location>
        <begin position="1"/>
        <end position="120"/>
    </location>
</feature>
<feature type="compositionally biased region" description="Acidic residues" evidence="1">
    <location>
        <begin position="78"/>
        <end position="88"/>
    </location>
</feature>
<gene>
    <name evidence="2" type="ORF">BU26DRAFT_597192</name>
</gene>
<feature type="compositionally biased region" description="Basic residues" evidence="1">
    <location>
        <begin position="237"/>
        <end position="246"/>
    </location>
</feature>
<dbReference type="Proteomes" id="UP000800094">
    <property type="component" value="Unassembled WGS sequence"/>
</dbReference>
<evidence type="ECO:0000256" key="1">
    <source>
        <dbReference type="SAM" id="MobiDB-lite"/>
    </source>
</evidence>
<dbReference type="EMBL" id="ML987197">
    <property type="protein sequence ID" value="KAF2247310.1"/>
    <property type="molecule type" value="Genomic_DNA"/>
</dbReference>
<dbReference type="OrthoDB" id="3799546at2759"/>
<dbReference type="GeneID" id="54588319"/>
<dbReference type="RefSeq" id="XP_033682314.1">
    <property type="nucleotide sequence ID" value="XM_033834989.1"/>
</dbReference>
<dbReference type="AlphaFoldDB" id="A0A6A6ICN5"/>
<proteinExistence type="predicted"/>
<keyword evidence="3" id="KW-1185">Reference proteome</keyword>